<feature type="region of interest" description="Disordered" evidence="4">
    <location>
        <begin position="1"/>
        <end position="91"/>
    </location>
</feature>
<comment type="subcellular location">
    <subcellularLocation>
        <location evidence="1">Nucleus</location>
    </subcellularLocation>
</comment>
<feature type="compositionally biased region" description="Basic residues" evidence="4">
    <location>
        <begin position="63"/>
        <end position="72"/>
    </location>
</feature>
<dbReference type="GO" id="GO:0005681">
    <property type="term" value="C:spliceosomal complex"/>
    <property type="evidence" value="ECO:0007669"/>
    <property type="project" value="TreeGrafter"/>
</dbReference>
<evidence type="ECO:0000256" key="3">
    <source>
        <dbReference type="ARBA" id="ARBA00023242"/>
    </source>
</evidence>
<comment type="caution">
    <text evidence="5">The sequence shown here is derived from an EMBL/GenBank/DDBJ whole genome shotgun (WGS) entry which is preliminary data.</text>
</comment>
<dbReference type="Pfam" id="PF07052">
    <property type="entry name" value="Hep_59"/>
    <property type="match status" value="1"/>
</dbReference>
<accession>A0A1Y1YST7</accession>
<proteinExistence type="inferred from homology"/>
<dbReference type="GO" id="GO:0000398">
    <property type="term" value="P:mRNA splicing, via spliceosome"/>
    <property type="evidence" value="ECO:0007669"/>
    <property type="project" value="TreeGrafter"/>
</dbReference>
<evidence type="ECO:0000256" key="4">
    <source>
        <dbReference type="SAM" id="MobiDB-lite"/>
    </source>
</evidence>
<dbReference type="PANTHER" id="PTHR13486:SF2">
    <property type="entry name" value="SPLICING FACTOR C9ORF78"/>
    <property type="match status" value="1"/>
</dbReference>
<feature type="region of interest" description="Disordered" evidence="4">
    <location>
        <begin position="220"/>
        <end position="256"/>
    </location>
</feature>
<sequence>MSEEDSLPVFRAPKRRKFMRKPAEDVDDTPGDTASLSPTSAPPRSQTPADESHGSNVAEILRARKRPTHRISKANVASTLDKPATPHSTAVVRTEVEKRNPYEDRFIAQTGQVVHDKQMMAYIEARMAEKNAEEYGWPTRTTTNSPSVAATSSNADNDASTKSAKSVTFANTLAVKTDAIGNPIIRHDAQLAAGMGKLQEVDLGPDAAMKNIERTQAALRLARGEALPPEPEPTNRKARRRRRQEQARDPQAVLRDQLVEQVLREAKLDYYDDEAANDRDAGTDQATDEVLAERFRREFLESLESRNPRKPAPPPPQKGGAKEPPKPGRKMGGSRSARAAMRLQEEQAAKNKK</sequence>
<feature type="compositionally biased region" description="Polar residues" evidence="4">
    <location>
        <begin position="32"/>
        <end position="49"/>
    </location>
</feature>
<evidence type="ECO:0008006" key="7">
    <source>
        <dbReference type="Google" id="ProtNLM"/>
    </source>
</evidence>
<dbReference type="Proteomes" id="UP000193144">
    <property type="component" value="Unassembled WGS sequence"/>
</dbReference>
<keyword evidence="6" id="KW-1185">Reference proteome</keyword>
<evidence type="ECO:0000256" key="1">
    <source>
        <dbReference type="ARBA" id="ARBA00004123"/>
    </source>
</evidence>
<dbReference type="InterPro" id="IPR010756">
    <property type="entry name" value="Tls1-like"/>
</dbReference>
<evidence type="ECO:0000313" key="5">
    <source>
        <dbReference type="EMBL" id="ORY01036.1"/>
    </source>
</evidence>
<keyword evidence="3" id="KW-0539">Nucleus</keyword>
<reference evidence="5 6" key="1">
    <citation type="submission" date="2016-07" db="EMBL/GenBank/DDBJ databases">
        <title>Pervasive Adenine N6-methylation of Active Genes in Fungi.</title>
        <authorList>
            <consortium name="DOE Joint Genome Institute"/>
            <person name="Mondo S.J."/>
            <person name="Dannebaum R.O."/>
            <person name="Kuo R.C."/>
            <person name="Labutti K."/>
            <person name="Haridas S."/>
            <person name="Kuo A."/>
            <person name="Salamov A."/>
            <person name="Ahrendt S.R."/>
            <person name="Lipzen A."/>
            <person name="Sullivan W."/>
            <person name="Andreopoulos W.B."/>
            <person name="Clum A."/>
            <person name="Lindquist E."/>
            <person name="Daum C."/>
            <person name="Ramamoorthy G.K."/>
            <person name="Gryganskyi A."/>
            <person name="Culley D."/>
            <person name="Magnuson J.K."/>
            <person name="James T.Y."/>
            <person name="O'Malley M.A."/>
            <person name="Stajich J.E."/>
            <person name="Spatafora J.W."/>
            <person name="Visel A."/>
            <person name="Grigoriev I.V."/>
        </authorList>
    </citation>
    <scope>NUCLEOTIDE SEQUENCE [LARGE SCALE GENOMIC DNA]</scope>
    <source>
        <strain evidence="5 6">CBS 115471</strain>
    </source>
</reference>
<dbReference type="EMBL" id="MCFA01000175">
    <property type="protein sequence ID" value="ORY01036.1"/>
    <property type="molecule type" value="Genomic_DNA"/>
</dbReference>
<feature type="compositionally biased region" description="Basic and acidic residues" evidence="4">
    <location>
        <begin position="294"/>
        <end position="307"/>
    </location>
</feature>
<organism evidence="5 6">
    <name type="scientific">Clohesyomyces aquaticus</name>
    <dbReference type="NCBI Taxonomy" id="1231657"/>
    <lineage>
        <taxon>Eukaryota</taxon>
        <taxon>Fungi</taxon>
        <taxon>Dikarya</taxon>
        <taxon>Ascomycota</taxon>
        <taxon>Pezizomycotina</taxon>
        <taxon>Dothideomycetes</taxon>
        <taxon>Pleosporomycetidae</taxon>
        <taxon>Pleosporales</taxon>
        <taxon>Lindgomycetaceae</taxon>
        <taxon>Clohesyomyces</taxon>
    </lineage>
</organism>
<feature type="region of interest" description="Disordered" evidence="4">
    <location>
        <begin position="137"/>
        <end position="163"/>
    </location>
</feature>
<gene>
    <name evidence="5" type="ORF">BCR34DRAFT_575230</name>
</gene>
<evidence type="ECO:0000256" key="2">
    <source>
        <dbReference type="ARBA" id="ARBA00007643"/>
    </source>
</evidence>
<feature type="compositionally biased region" description="Basic and acidic residues" evidence="4">
    <location>
        <begin position="343"/>
        <end position="353"/>
    </location>
</feature>
<comment type="similarity">
    <text evidence="2">Belongs to the TLS1 family.</text>
</comment>
<name>A0A1Y1YST7_9PLEO</name>
<feature type="region of interest" description="Disordered" evidence="4">
    <location>
        <begin position="294"/>
        <end position="353"/>
    </location>
</feature>
<dbReference type="OrthoDB" id="5627at2759"/>
<evidence type="ECO:0000313" key="6">
    <source>
        <dbReference type="Proteomes" id="UP000193144"/>
    </source>
</evidence>
<dbReference type="PANTHER" id="PTHR13486">
    <property type="entry name" value="TELOMERE LENGTH AND SILENCING PROTEIN 1 TLS1 FAMILY MEMBER"/>
    <property type="match status" value="1"/>
</dbReference>
<protein>
    <recommendedName>
        <fullName evidence="7">Hepatocellular carcinoma-associated antigen 59-domain-containing protein</fullName>
    </recommendedName>
</protein>
<feature type="compositionally biased region" description="Low complexity" evidence="4">
    <location>
        <begin position="147"/>
        <end position="161"/>
    </location>
</feature>
<dbReference type="AlphaFoldDB" id="A0A1Y1YST7"/>